<sequence>MSDAAMIIVPTDIGQKIKEIESAYQRYVAEFRIPEDHKIIVNFSAGKDSTATMAIAHALFGDKVQGVMADTDNEHELTIEFGKTIHEQIGCSPVQMVKRIYTQEEFDARRVSLTKNWSKRQAIRSGAYRGVIMPSLSRSDTPFGRAWLKTAERWGIEFDTPLEAALSVLHPSGNSFLDAALLHGMFPMLRNRFCTDELKIQVAFDFAIKPLLDAGEVVVQWSGVRGDESSKRAGYERFSTDQRDPEFLYNFLPIHQWTAADVFALHKYFGIAPNPLYTQGAARVGCMNCVLCNKEEISETAARWPEHIEKHRQWEHKVRLVSRWVHWMSVGTESQAWMRSQLGFREVNWREFAGFSEEESVPGIIERSRKYPVHLGKDVLLYGLDPDVQNIDWSGFYGPRGNMGAPSVPEVVEWAKTGRGGKVYDLVKASMDASVCSSRYGLCE</sequence>
<gene>
    <name evidence="2" type="ORF">EGK68_14240</name>
</gene>
<dbReference type="AlphaFoldDB" id="A0A3R9AI78"/>
<dbReference type="PANTHER" id="PTHR43196">
    <property type="entry name" value="SULFATE ADENYLYLTRANSFERASE SUBUNIT 2"/>
    <property type="match status" value="1"/>
</dbReference>
<evidence type="ECO:0000313" key="2">
    <source>
        <dbReference type="EMBL" id="RSB29905.1"/>
    </source>
</evidence>
<reference evidence="2 3" key="1">
    <citation type="submission" date="2018-10" db="EMBL/GenBank/DDBJ databases">
        <title>Transmission dynamics of multidrug resistant bacteria on intensive care unit surfaces.</title>
        <authorList>
            <person name="D'Souza A.W."/>
            <person name="Potter R.F."/>
            <person name="Wallace M."/>
            <person name="Shupe A."/>
            <person name="Patel S."/>
            <person name="Sun S."/>
            <person name="Gul D."/>
            <person name="Kwon J.H."/>
            <person name="Andleeb S."/>
            <person name="Burnham C.-A.D."/>
            <person name="Dantas G."/>
        </authorList>
    </citation>
    <scope>NUCLEOTIDE SEQUENCE [LARGE SCALE GENOMIC DNA]</scope>
    <source>
        <strain evidence="2 3">EC_073</strain>
    </source>
</reference>
<dbReference type="Proteomes" id="UP000275321">
    <property type="component" value="Unassembled WGS sequence"/>
</dbReference>
<comment type="caution">
    <text evidence="2">The sequence shown here is derived from an EMBL/GenBank/DDBJ whole genome shotgun (WGS) entry which is preliminary data.</text>
</comment>
<accession>A0A3R9AI78</accession>
<dbReference type="GO" id="GO:0003824">
    <property type="term" value="F:catalytic activity"/>
    <property type="evidence" value="ECO:0007669"/>
    <property type="project" value="InterPro"/>
</dbReference>
<protein>
    <submittedName>
        <fullName evidence="2">Phosphoadenosine phosphosulfate reductase</fullName>
    </submittedName>
</protein>
<proteinExistence type="predicted"/>
<evidence type="ECO:0000259" key="1">
    <source>
        <dbReference type="Pfam" id="PF01507"/>
    </source>
</evidence>
<organism evidence="2 3">
    <name type="scientific">Enterobacter cloacae</name>
    <dbReference type="NCBI Taxonomy" id="550"/>
    <lineage>
        <taxon>Bacteria</taxon>
        <taxon>Pseudomonadati</taxon>
        <taxon>Pseudomonadota</taxon>
        <taxon>Gammaproteobacteria</taxon>
        <taxon>Enterobacterales</taxon>
        <taxon>Enterobacteriaceae</taxon>
        <taxon>Enterobacter</taxon>
        <taxon>Enterobacter cloacae complex</taxon>
    </lineage>
</organism>
<dbReference type="InterPro" id="IPR050128">
    <property type="entry name" value="Sulfate_adenylyltrnsfr_sub2"/>
</dbReference>
<name>A0A3R9AI78_ENTCL</name>
<dbReference type="SUPFAM" id="SSF52402">
    <property type="entry name" value="Adenine nucleotide alpha hydrolases-like"/>
    <property type="match status" value="1"/>
</dbReference>
<dbReference type="Pfam" id="PF01507">
    <property type="entry name" value="PAPS_reduct"/>
    <property type="match status" value="1"/>
</dbReference>
<dbReference type="InterPro" id="IPR014729">
    <property type="entry name" value="Rossmann-like_a/b/a_fold"/>
</dbReference>
<feature type="domain" description="Phosphoadenosine phosphosulphate reductase" evidence="1">
    <location>
        <begin position="39"/>
        <end position="290"/>
    </location>
</feature>
<dbReference type="EMBL" id="RHWT01000018">
    <property type="protein sequence ID" value="RSB29905.1"/>
    <property type="molecule type" value="Genomic_DNA"/>
</dbReference>
<dbReference type="RefSeq" id="WP_125365364.1">
    <property type="nucleotide sequence ID" value="NZ_RHWT01000018.1"/>
</dbReference>
<dbReference type="Gene3D" id="3.40.50.620">
    <property type="entry name" value="HUPs"/>
    <property type="match status" value="2"/>
</dbReference>
<evidence type="ECO:0000313" key="3">
    <source>
        <dbReference type="Proteomes" id="UP000275321"/>
    </source>
</evidence>
<dbReference type="InterPro" id="IPR002500">
    <property type="entry name" value="PAPS_reduct_dom"/>
</dbReference>
<dbReference type="PANTHER" id="PTHR43196:SF2">
    <property type="entry name" value="PHOSPHOADENOSINE PHOSPHOSULFATE REDUCTASE"/>
    <property type="match status" value="1"/>
</dbReference>